<sequence length="271" mass="31109">MRATGSRLRPLLRPLSSSPFSQPKLQALSLSSSSSDDSSCRSPRVFVDDPGTGSIAYRHTLRTQRPPTIRWQKELENSASFIGTVISPLKTFTTAGGILVHTQLKVEPPSGSKKFVRIFLDMWDDMAELSIQHLKPNDYIYVSGYLQSFTRALENGNVILYHKVLVKEINFVANSNQKSNNTEDQEESPFEKRRKRLYLWQVFFANPYEWQDLRKRKVNPSQPDFKHKGSGEALWLSSRDPPWVTRQLQLQDSRMGDMGLRSSRTLDSFRL</sequence>
<name>A0ACB9IHJ3_9ASTR</name>
<reference evidence="2" key="1">
    <citation type="journal article" date="2022" name="Mol. Ecol. Resour.">
        <title>The genomes of chicory, endive, great burdock and yacon provide insights into Asteraceae palaeo-polyploidization history and plant inulin production.</title>
        <authorList>
            <person name="Fan W."/>
            <person name="Wang S."/>
            <person name="Wang H."/>
            <person name="Wang A."/>
            <person name="Jiang F."/>
            <person name="Liu H."/>
            <person name="Zhao H."/>
            <person name="Xu D."/>
            <person name="Zhang Y."/>
        </authorList>
    </citation>
    <scope>NUCLEOTIDE SEQUENCE [LARGE SCALE GENOMIC DNA]</scope>
    <source>
        <strain evidence="2">cv. Yunnan</strain>
    </source>
</reference>
<organism evidence="1 2">
    <name type="scientific">Smallanthus sonchifolius</name>
    <dbReference type="NCBI Taxonomy" id="185202"/>
    <lineage>
        <taxon>Eukaryota</taxon>
        <taxon>Viridiplantae</taxon>
        <taxon>Streptophyta</taxon>
        <taxon>Embryophyta</taxon>
        <taxon>Tracheophyta</taxon>
        <taxon>Spermatophyta</taxon>
        <taxon>Magnoliopsida</taxon>
        <taxon>eudicotyledons</taxon>
        <taxon>Gunneridae</taxon>
        <taxon>Pentapetalae</taxon>
        <taxon>asterids</taxon>
        <taxon>campanulids</taxon>
        <taxon>Asterales</taxon>
        <taxon>Asteraceae</taxon>
        <taxon>Asteroideae</taxon>
        <taxon>Heliantheae alliance</taxon>
        <taxon>Millerieae</taxon>
        <taxon>Smallanthus</taxon>
    </lineage>
</organism>
<keyword evidence="2" id="KW-1185">Reference proteome</keyword>
<reference evidence="1 2" key="2">
    <citation type="journal article" date="2022" name="Mol. Ecol. Resour.">
        <title>The genomes of chicory, endive, great burdock and yacon provide insights into Asteraceae paleo-polyploidization history and plant inulin production.</title>
        <authorList>
            <person name="Fan W."/>
            <person name="Wang S."/>
            <person name="Wang H."/>
            <person name="Wang A."/>
            <person name="Jiang F."/>
            <person name="Liu H."/>
            <person name="Zhao H."/>
            <person name="Xu D."/>
            <person name="Zhang Y."/>
        </authorList>
    </citation>
    <scope>NUCLEOTIDE SEQUENCE [LARGE SCALE GENOMIC DNA]</scope>
    <source>
        <strain evidence="2">cv. Yunnan</strain>
        <tissue evidence="1">Leaves</tissue>
    </source>
</reference>
<dbReference type="Proteomes" id="UP001056120">
    <property type="component" value="Linkage Group LG08"/>
</dbReference>
<dbReference type="EMBL" id="CM042025">
    <property type="protein sequence ID" value="KAI3807261.1"/>
    <property type="molecule type" value="Genomic_DNA"/>
</dbReference>
<proteinExistence type="predicted"/>
<comment type="caution">
    <text evidence="1">The sequence shown here is derived from an EMBL/GenBank/DDBJ whole genome shotgun (WGS) entry which is preliminary data.</text>
</comment>
<accession>A0ACB9IHJ3</accession>
<gene>
    <name evidence="1" type="ORF">L1987_23186</name>
</gene>
<evidence type="ECO:0000313" key="1">
    <source>
        <dbReference type="EMBL" id="KAI3807261.1"/>
    </source>
</evidence>
<evidence type="ECO:0000313" key="2">
    <source>
        <dbReference type="Proteomes" id="UP001056120"/>
    </source>
</evidence>
<protein>
    <submittedName>
        <fullName evidence="1">Uncharacterized protein</fullName>
    </submittedName>
</protein>